<protein>
    <recommendedName>
        <fullName evidence="1">SseB protein N-terminal domain-containing protein</fullName>
    </recommendedName>
</protein>
<accession>A0ABP7B626</accession>
<comment type="caution">
    <text evidence="2">The sequence shown here is derived from an EMBL/GenBank/DDBJ whole genome shotgun (WGS) entry which is preliminary data.</text>
</comment>
<sequence>MSADDQPPSGPFEERLWVAHSDGQQALCLSLLREAELALPITAEAAAGTEAPAWATVEAAGRTWVLAYTSVEAMRLSTGGAAAHCRVATMPDLAAGWPDLRWGLAVNAGLRVAFMLEAGTLARLAVPTMEQDLLLAPESGVPVVQKLLAPDDIPVLLDTAEPRVSGYCHNALDVSHIATPAVLAAALDSSDLLTESGSLNILRWHPVGLGLYHTPYGGTDEEGRRAVAGWVVEEPPFVGMGLVPSVNNLIREYKVYGVGLPHGAEIWELTNRGTEHRRAFYHGDLRRWLLVGRR</sequence>
<evidence type="ECO:0000313" key="2">
    <source>
        <dbReference type="EMBL" id="GAA3649237.1"/>
    </source>
</evidence>
<dbReference type="Pfam" id="PF07179">
    <property type="entry name" value="SseB"/>
    <property type="match status" value="1"/>
</dbReference>
<name>A0ABP7B626_9ACTN</name>
<dbReference type="Proteomes" id="UP001500902">
    <property type="component" value="Unassembled WGS sequence"/>
</dbReference>
<reference evidence="3" key="1">
    <citation type="journal article" date="2019" name="Int. J. Syst. Evol. Microbiol.">
        <title>The Global Catalogue of Microorganisms (GCM) 10K type strain sequencing project: providing services to taxonomists for standard genome sequencing and annotation.</title>
        <authorList>
            <consortium name="The Broad Institute Genomics Platform"/>
            <consortium name="The Broad Institute Genome Sequencing Center for Infectious Disease"/>
            <person name="Wu L."/>
            <person name="Ma J."/>
        </authorList>
    </citation>
    <scope>NUCLEOTIDE SEQUENCE [LARGE SCALE GENOMIC DNA]</scope>
    <source>
        <strain evidence="3">JCM 16904</strain>
    </source>
</reference>
<proteinExistence type="predicted"/>
<dbReference type="RefSeq" id="WP_344873411.1">
    <property type="nucleotide sequence ID" value="NZ_BAAAZP010000014.1"/>
</dbReference>
<evidence type="ECO:0000259" key="1">
    <source>
        <dbReference type="Pfam" id="PF07179"/>
    </source>
</evidence>
<gene>
    <name evidence="2" type="ORF">GCM10022224_009970</name>
</gene>
<keyword evidence="3" id="KW-1185">Reference proteome</keyword>
<evidence type="ECO:0000313" key="3">
    <source>
        <dbReference type="Proteomes" id="UP001500902"/>
    </source>
</evidence>
<feature type="domain" description="SseB protein N-terminal" evidence="1">
    <location>
        <begin position="24"/>
        <end position="120"/>
    </location>
</feature>
<dbReference type="EMBL" id="BAAAZP010000014">
    <property type="protein sequence ID" value="GAA3649237.1"/>
    <property type="molecule type" value="Genomic_DNA"/>
</dbReference>
<organism evidence="2 3">
    <name type="scientific">Nonomuraea antimicrobica</name>
    <dbReference type="NCBI Taxonomy" id="561173"/>
    <lineage>
        <taxon>Bacteria</taxon>
        <taxon>Bacillati</taxon>
        <taxon>Actinomycetota</taxon>
        <taxon>Actinomycetes</taxon>
        <taxon>Streptosporangiales</taxon>
        <taxon>Streptosporangiaceae</taxon>
        <taxon>Nonomuraea</taxon>
    </lineage>
</organism>
<dbReference type="InterPro" id="IPR009839">
    <property type="entry name" value="SseB_N"/>
</dbReference>